<evidence type="ECO:0000259" key="3">
    <source>
        <dbReference type="Pfam" id="PF01370"/>
    </source>
</evidence>
<evidence type="ECO:0000313" key="4">
    <source>
        <dbReference type="EnsemblMetazoa" id="CLYHEMP013023.1"/>
    </source>
</evidence>
<keyword evidence="1" id="KW-0175">Coiled coil</keyword>
<sequence length="439" mass="50878">MVPFEVKKGNATMKFILCIILTLLPYVDAHKKRILIFGGNGFLGSHLVKGLADSGEDYEITLVNRGNVYFNSDKDATSYADKILICDRDTLLRSSCPGLLGKSKYDVVIDFSSYKDQQIEQVIDILKNRVGIYIMISTDAVYEVSEKHHSERTREEDSKNEPEDLKKREELVKNNKYGAAKKGCEERLMVQRERLGFPYVILRLADAIGERDTSYRWWNYQLWMNLHQHFNHKVALPNGVKDHKFSMVYAGDVAKAIMKIIHEPEVFHDKVINLAYKKDITLTKILDFMQKYYKLDKVSYEHEDEKGFFRYPTAERGPIDVTNAEILLDWEPTPFEEAAKATCEFFDEAMVNPIYAKEREIALAEFIEETLPESFDDEDMFIYVLTKLYSSAVFNGIDIGLGEIDSDNLLTETNNEDEDEDIKDLKEELDVKRMQWPDR</sequence>
<organism evidence="4 5">
    <name type="scientific">Clytia hemisphaerica</name>
    <dbReference type="NCBI Taxonomy" id="252671"/>
    <lineage>
        <taxon>Eukaryota</taxon>
        <taxon>Metazoa</taxon>
        <taxon>Cnidaria</taxon>
        <taxon>Hydrozoa</taxon>
        <taxon>Hydroidolina</taxon>
        <taxon>Leptothecata</taxon>
        <taxon>Obeliida</taxon>
        <taxon>Clytiidae</taxon>
        <taxon>Clytia</taxon>
    </lineage>
</organism>
<dbReference type="PANTHER" id="PTHR43245">
    <property type="entry name" value="BIFUNCTIONAL POLYMYXIN RESISTANCE PROTEIN ARNA"/>
    <property type="match status" value="1"/>
</dbReference>
<evidence type="ECO:0000256" key="2">
    <source>
        <dbReference type="SAM" id="MobiDB-lite"/>
    </source>
</evidence>
<evidence type="ECO:0000313" key="5">
    <source>
        <dbReference type="Proteomes" id="UP000594262"/>
    </source>
</evidence>
<keyword evidence="5" id="KW-1185">Reference proteome</keyword>
<feature type="domain" description="NAD-dependent epimerase/dehydratase" evidence="3">
    <location>
        <begin position="34"/>
        <end position="275"/>
    </location>
</feature>
<dbReference type="InterPro" id="IPR036291">
    <property type="entry name" value="NAD(P)-bd_dom_sf"/>
</dbReference>
<dbReference type="Gene3D" id="3.40.50.720">
    <property type="entry name" value="NAD(P)-binding Rossmann-like Domain"/>
    <property type="match status" value="1"/>
</dbReference>
<dbReference type="SUPFAM" id="SSF51735">
    <property type="entry name" value="NAD(P)-binding Rossmann-fold domains"/>
    <property type="match status" value="1"/>
</dbReference>
<proteinExistence type="predicted"/>
<evidence type="ECO:0000256" key="1">
    <source>
        <dbReference type="SAM" id="Coils"/>
    </source>
</evidence>
<accession>A0A7M5WTY4</accession>
<dbReference type="InterPro" id="IPR050177">
    <property type="entry name" value="Lipid_A_modif_metabolic_enz"/>
</dbReference>
<dbReference type="InterPro" id="IPR001509">
    <property type="entry name" value="Epimerase_deHydtase"/>
</dbReference>
<dbReference type="OrthoDB" id="16464at2759"/>
<feature type="region of interest" description="Disordered" evidence="2">
    <location>
        <begin position="146"/>
        <end position="167"/>
    </location>
</feature>
<protein>
    <recommendedName>
        <fullName evidence="3">NAD-dependent epimerase/dehydratase domain-containing protein</fullName>
    </recommendedName>
</protein>
<dbReference type="AlphaFoldDB" id="A0A7M5WTY4"/>
<name>A0A7M5WTY4_9CNID</name>
<dbReference type="Proteomes" id="UP000594262">
    <property type="component" value="Unplaced"/>
</dbReference>
<dbReference type="EnsemblMetazoa" id="CLYHEMT013023.1">
    <property type="protein sequence ID" value="CLYHEMP013023.1"/>
    <property type="gene ID" value="CLYHEMG013023"/>
</dbReference>
<dbReference type="Pfam" id="PF01370">
    <property type="entry name" value="Epimerase"/>
    <property type="match status" value="1"/>
</dbReference>
<feature type="coiled-coil region" evidence="1">
    <location>
        <begin position="408"/>
        <end position="435"/>
    </location>
</feature>
<reference evidence="4" key="1">
    <citation type="submission" date="2021-01" db="UniProtKB">
        <authorList>
            <consortium name="EnsemblMetazoa"/>
        </authorList>
    </citation>
    <scope>IDENTIFICATION</scope>
</reference>